<accession>A0AA47A706</accession>
<dbReference type="InterPro" id="IPR050237">
    <property type="entry name" value="ATP-dep_AMP-bd_enzyme"/>
</dbReference>
<dbReference type="GO" id="GO:0016877">
    <property type="term" value="F:ligase activity, forming carbon-sulfur bonds"/>
    <property type="evidence" value="ECO:0007669"/>
    <property type="project" value="UniProtKB-ARBA"/>
</dbReference>
<dbReference type="Proteomes" id="UP001162740">
    <property type="component" value="Chromosome"/>
</dbReference>
<evidence type="ECO:0000313" key="5">
    <source>
        <dbReference type="EMBL" id="UZF45714.1"/>
    </source>
</evidence>
<comment type="similarity">
    <text evidence="1">Belongs to the ATP-dependent AMP-binding enzyme family.</text>
</comment>
<dbReference type="InterPro" id="IPR045851">
    <property type="entry name" value="AMP-bd_C_sf"/>
</dbReference>
<feature type="domain" description="AMP-binding enzyme C-terminal" evidence="4">
    <location>
        <begin position="440"/>
        <end position="515"/>
    </location>
</feature>
<dbReference type="InterPro" id="IPR000873">
    <property type="entry name" value="AMP-dep_synth/lig_dom"/>
</dbReference>
<gene>
    <name evidence="5" type="ORF">KUM34_003195</name>
</gene>
<protein>
    <submittedName>
        <fullName evidence="5">Long-chain fatty acid--CoA ligase</fullName>
    </submittedName>
</protein>
<proteinExistence type="inferred from homology"/>
<dbReference type="SUPFAM" id="SSF56801">
    <property type="entry name" value="Acetyl-CoA synthetase-like"/>
    <property type="match status" value="1"/>
</dbReference>
<dbReference type="PANTHER" id="PTHR43767">
    <property type="entry name" value="LONG-CHAIN-FATTY-ACID--COA LIGASE"/>
    <property type="match status" value="1"/>
</dbReference>
<feature type="domain" description="AMP-dependent synthetase/ligase" evidence="3">
    <location>
        <begin position="23"/>
        <end position="390"/>
    </location>
</feature>
<dbReference type="CDD" id="cd17631">
    <property type="entry name" value="FACL_FadD13-like"/>
    <property type="match status" value="1"/>
</dbReference>
<evidence type="ECO:0000313" key="6">
    <source>
        <dbReference type="Proteomes" id="UP001162740"/>
    </source>
</evidence>
<evidence type="ECO:0000256" key="2">
    <source>
        <dbReference type="ARBA" id="ARBA00022598"/>
    </source>
</evidence>
<dbReference type="InterPro" id="IPR025110">
    <property type="entry name" value="AMP-bd_C"/>
</dbReference>
<evidence type="ECO:0000256" key="1">
    <source>
        <dbReference type="ARBA" id="ARBA00006432"/>
    </source>
</evidence>
<dbReference type="Gene3D" id="3.30.300.30">
    <property type="match status" value="1"/>
</dbReference>
<dbReference type="Pfam" id="PF00501">
    <property type="entry name" value="AMP-binding"/>
    <property type="match status" value="1"/>
</dbReference>
<dbReference type="AlphaFoldDB" id="A0AA47A706"/>
<evidence type="ECO:0000259" key="4">
    <source>
        <dbReference type="Pfam" id="PF13193"/>
    </source>
</evidence>
<evidence type="ECO:0000259" key="3">
    <source>
        <dbReference type="Pfam" id="PF00501"/>
    </source>
</evidence>
<sequence length="545" mass="59195">MVPSGIGNGVMSDPEMNIATFLAKSATHYPDHPAIVSGDRTITYREFYRRALSIGGELLARGLRRGDRVAFALHNSPEVLETVFGCLAAGLVAVPMNARLHAKEMGYIVRSSGARVFIHGSAFTSQIDQNVDEFDGAVWRFEVGGTADIEPYDRLLESATPLEAPVEVTIEDASWLFYTSGTTGRPKGATWSHRTGRVVVMNYLADVYNIDHDDVVLHAAPLSHGSGIVALPTIARGATNVILDALSFSPELLFDTVAQHKVSHIAFLAPTQIVAILDKYDPKRFDLSTVKAVCYGGAPIYLEHLKAAVETFGPIFAQIYGQGEAPITVTGLNREMHARFAATDDPRLGSAGIARTDVEVRVVDAEGAPVEPGEAGEIIVRGDVVMREYWNNPEATAEALRDGWLYTGDVGTFDDQGYLYLLDRTKDMVVSGGNNVYPREVEEVLITHPAVASVVVFGIPDEYWGEAVHAVVVTESGHEVTAEELIRFCGENLAGYKKPKAVEFVPELPVSAYGKILRREVRDRYWTGHDRKVGGGARGVATATP</sequence>
<name>A0AA47A706_RHORH</name>
<dbReference type="InterPro" id="IPR020845">
    <property type="entry name" value="AMP-binding_CS"/>
</dbReference>
<dbReference type="PROSITE" id="PS00455">
    <property type="entry name" value="AMP_BINDING"/>
    <property type="match status" value="1"/>
</dbReference>
<dbReference type="PANTHER" id="PTHR43767:SF7">
    <property type="entry name" value="MEDIUM_LONG-CHAIN-FATTY-ACID--COA LIGASE FADD8"/>
    <property type="match status" value="1"/>
</dbReference>
<dbReference type="EMBL" id="CP083974">
    <property type="protein sequence ID" value="UZF45714.1"/>
    <property type="molecule type" value="Genomic_DNA"/>
</dbReference>
<keyword evidence="2 5" id="KW-0436">Ligase</keyword>
<reference evidence="5 6" key="1">
    <citation type="journal article" date="2021" name="Front. Microbiol.">
        <title>Bacterial Transformation of Aromatic Monomers in Softwood Black Liquor.</title>
        <authorList>
            <person name="Navas L.E."/>
            <person name="Dexter G."/>
            <person name="Liu J."/>
            <person name="Levy-Booth D."/>
            <person name="Cho M."/>
            <person name="Jang S.K."/>
            <person name="Mansfield S.D."/>
            <person name="Renneckar S."/>
            <person name="Mohn W.W."/>
            <person name="Eltis L.D."/>
        </authorList>
    </citation>
    <scope>NUCLEOTIDE SEQUENCE [LARGE SCALE GENOMIC DNA]</scope>
    <source>
        <strain evidence="5 6">GD02</strain>
    </source>
</reference>
<organism evidence="5 6">
    <name type="scientific">Rhodococcus rhodochrous</name>
    <dbReference type="NCBI Taxonomy" id="1829"/>
    <lineage>
        <taxon>Bacteria</taxon>
        <taxon>Bacillati</taxon>
        <taxon>Actinomycetota</taxon>
        <taxon>Actinomycetes</taxon>
        <taxon>Mycobacteriales</taxon>
        <taxon>Nocardiaceae</taxon>
        <taxon>Rhodococcus</taxon>
    </lineage>
</organism>
<dbReference type="Pfam" id="PF13193">
    <property type="entry name" value="AMP-binding_C"/>
    <property type="match status" value="1"/>
</dbReference>
<dbReference type="InterPro" id="IPR042099">
    <property type="entry name" value="ANL_N_sf"/>
</dbReference>
<dbReference type="Gene3D" id="3.40.50.12780">
    <property type="entry name" value="N-terminal domain of ligase-like"/>
    <property type="match status" value="1"/>
</dbReference>
<dbReference type="RefSeq" id="WP_265572593.1">
    <property type="nucleotide sequence ID" value="NZ_CP083974.1"/>
</dbReference>
<dbReference type="FunFam" id="3.30.300.30:FF:000008">
    <property type="entry name" value="2,3-dihydroxybenzoate-AMP ligase"/>
    <property type="match status" value="1"/>
</dbReference>